<dbReference type="RefSeq" id="WP_388108743.1">
    <property type="nucleotide sequence ID" value="NZ_JBIAHM010000008.1"/>
</dbReference>
<evidence type="ECO:0000313" key="1">
    <source>
        <dbReference type="EMBL" id="MFE9601486.1"/>
    </source>
</evidence>
<dbReference type="EMBL" id="JBIAHM010000008">
    <property type="protein sequence ID" value="MFE9601486.1"/>
    <property type="molecule type" value="Genomic_DNA"/>
</dbReference>
<proteinExistence type="predicted"/>
<accession>A0ABW6M5S8</accession>
<keyword evidence="2" id="KW-1185">Reference proteome</keyword>
<name>A0ABW6M5S8_9ACTN</name>
<comment type="caution">
    <text evidence="1">The sequence shown here is derived from an EMBL/GenBank/DDBJ whole genome shotgun (WGS) entry which is preliminary data.</text>
</comment>
<evidence type="ECO:0000313" key="2">
    <source>
        <dbReference type="Proteomes" id="UP001601303"/>
    </source>
</evidence>
<sequence>MKEPKKAAPPPVVTAEAVRTLQRRVQAFAATGATSHAPTTYHR</sequence>
<dbReference type="Proteomes" id="UP001601303">
    <property type="component" value="Unassembled WGS sequence"/>
</dbReference>
<organism evidence="1 2">
    <name type="scientific">Streptomyces hokutonensis</name>
    <dbReference type="NCBI Taxonomy" id="1306990"/>
    <lineage>
        <taxon>Bacteria</taxon>
        <taxon>Bacillati</taxon>
        <taxon>Actinomycetota</taxon>
        <taxon>Actinomycetes</taxon>
        <taxon>Kitasatosporales</taxon>
        <taxon>Streptomycetaceae</taxon>
        <taxon>Streptomyces</taxon>
    </lineage>
</organism>
<gene>
    <name evidence="1" type="ORF">ACFYNQ_23335</name>
</gene>
<reference evidence="1 2" key="1">
    <citation type="submission" date="2024-10" db="EMBL/GenBank/DDBJ databases">
        <title>The Natural Products Discovery Center: Release of the First 8490 Sequenced Strains for Exploring Actinobacteria Biosynthetic Diversity.</title>
        <authorList>
            <person name="Kalkreuter E."/>
            <person name="Kautsar S.A."/>
            <person name="Yang D."/>
            <person name="Bader C.D."/>
            <person name="Teijaro C.N."/>
            <person name="Fluegel L."/>
            <person name="Davis C.M."/>
            <person name="Simpson J.R."/>
            <person name="Lauterbach L."/>
            <person name="Steele A.D."/>
            <person name="Gui C."/>
            <person name="Meng S."/>
            <person name="Li G."/>
            <person name="Viehrig K."/>
            <person name="Ye F."/>
            <person name="Su P."/>
            <person name="Kiefer A.F."/>
            <person name="Nichols A."/>
            <person name="Cepeda A.J."/>
            <person name="Yan W."/>
            <person name="Fan B."/>
            <person name="Jiang Y."/>
            <person name="Adhikari A."/>
            <person name="Zheng C.-J."/>
            <person name="Schuster L."/>
            <person name="Cowan T.M."/>
            <person name="Smanski M.J."/>
            <person name="Chevrette M.G."/>
            <person name="De Carvalho L.P.S."/>
            <person name="Shen B."/>
        </authorList>
    </citation>
    <scope>NUCLEOTIDE SEQUENCE [LARGE SCALE GENOMIC DNA]</scope>
    <source>
        <strain evidence="1 2">NPDC006488</strain>
    </source>
</reference>
<protein>
    <submittedName>
        <fullName evidence="1">Uncharacterized protein</fullName>
    </submittedName>
</protein>